<evidence type="ECO:0000313" key="1">
    <source>
        <dbReference type="EMBL" id="SEQ00191.1"/>
    </source>
</evidence>
<dbReference type="STRING" id="419940.SAMN05421824_0903"/>
<proteinExistence type="predicted"/>
<reference evidence="1 2" key="1">
    <citation type="submission" date="2016-10" db="EMBL/GenBank/DDBJ databases">
        <authorList>
            <person name="de Groot N.N."/>
        </authorList>
    </citation>
    <scope>NUCLEOTIDE SEQUENCE [LARGE SCALE GENOMIC DNA]</scope>
    <source>
        <strain evidence="1 2">DSM 21035</strain>
    </source>
</reference>
<organism evidence="1 2">
    <name type="scientific">Hyunsoonleella jejuensis</name>
    <dbReference type="NCBI Taxonomy" id="419940"/>
    <lineage>
        <taxon>Bacteria</taxon>
        <taxon>Pseudomonadati</taxon>
        <taxon>Bacteroidota</taxon>
        <taxon>Flavobacteriia</taxon>
        <taxon>Flavobacteriales</taxon>
        <taxon>Flavobacteriaceae</taxon>
    </lineage>
</organism>
<dbReference type="EMBL" id="FOFN01000001">
    <property type="protein sequence ID" value="SEQ00191.1"/>
    <property type="molecule type" value="Genomic_DNA"/>
</dbReference>
<dbReference type="RefSeq" id="WP_245738163.1">
    <property type="nucleotide sequence ID" value="NZ_FOFN01000001.1"/>
</dbReference>
<evidence type="ECO:0000313" key="2">
    <source>
        <dbReference type="Proteomes" id="UP000198999"/>
    </source>
</evidence>
<gene>
    <name evidence="1" type="ORF">SAMN05421824_0903</name>
</gene>
<dbReference type="Proteomes" id="UP000198999">
    <property type="component" value="Unassembled WGS sequence"/>
</dbReference>
<dbReference type="InterPro" id="IPR012545">
    <property type="entry name" value="DUF1697"/>
</dbReference>
<keyword evidence="2" id="KW-1185">Reference proteome</keyword>
<dbReference type="PANTHER" id="PTHR36439:SF1">
    <property type="entry name" value="DUF1697 DOMAIN-CONTAINING PROTEIN"/>
    <property type="match status" value="1"/>
</dbReference>
<dbReference type="SUPFAM" id="SSF160379">
    <property type="entry name" value="SP0830-like"/>
    <property type="match status" value="1"/>
</dbReference>
<protein>
    <submittedName>
        <fullName evidence="1">Uncharacterized conserved protein, DUF1697 family</fullName>
    </submittedName>
</protein>
<dbReference type="PANTHER" id="PTHR36439">
    <property type="entry name" value="BLL4334 PROTEIN"/>
    <property type="match status" value="1"/>
</dbReference>
<dbReference type="AlphaFoldDB" id="A0A1H9CGL0"/>
<sequence>MRSKGVRKKMIKYIALLRGINVGGQKKIPMAELRALLTNVGLENVHTYIQSGNVIFQSSETDTSKLALKIQDTITSHFEFEVPVLVLKPEALQQIVDECPFPKQQKENSHFIMLYAAPENNLVDEVARLSYPNEVFLITNYCVYFHSFNGYGKTKFSNNFFERKLKVTATARNYKTMIKLLSLSAE</sequence>
<accession>A0A1H9CGL0</accession>
<dbReference type="PIRSF" id="PIRSF008502">
    <property type="entry name" value="UCP008502"/>
    <property type="match status" value="1"/>
</dbReference>
<dbReference type="Gene3D" id="3.30.70.1260">
    <property type="entry name" value="bacterial protein sp0830 like"/>
    <property type="match status" value="1"/>
</dbReference>
<dbReference type="Pfam" id="PF08002">
    <property type="entry name" value="DUF1697"/>
    <property type="match status" value="1"/>
</dbReference>
<name>A0A1H9CGL0_9FLAO</name>
<dbReference type="Gene3D" id="3.30.70.1280">
    <property type="entry name" value="SP0830-like domains"/>
    <property type="match status" value="1"/>
</dbReference>